<proteinExistence type="predicted"/>
<evidence type="ECO:0000313" key="1">
    <source>
        <dbReference type="EMBL" id="KAF2870237.1"/>
    </source>
</evidence>
<accession>A0A7C8I3V2</accession>
<organism evidence="1 2">
    <name type="scientific">Massariosphaeria phaeospora</name>
    <dbReference type="NCBI Taxonomy" id="100035"/>
    <lineage>
        <taxon>Eukaryota</taxon>
        <taxon>Fungi</taxon>
        <taxon>Dikarya</taxon>
        <taxon>Ascomycota</taxon>
        <taxon>Pezizomycotina</taxon>
        <taxon>Dothideomycetes</taxon>
        <taxon>Pleosporomycetidae</taxon>
        <taxon>Pleosporales</taxon>
        <taxon>Pleosporales incertae sedis</taxon>
        <taxon>Massariosphaeria</taxon>
    </lineage>
</organism>
<dbReference type="EMBL" id="JAADJZ010000014">
    <property type="protein sequence ID" value="KAF2870237.1"/>
    <property type="molecule type" value="Genomic_DNA"/>
</dbReference>
<evidence type="ECO:0000313" key="2">
    <source>
        <dbReference type="Proteomes" id="UP000481861"/>
    </source>
</evidence>
<gene>
    <name evidence="1" type="ORF">BDV95DRAFT_76377</name>
</gene>
<keyword evidence="2" id="KW-1185">Reference proteome</keyword>
<dbReference type="Proteomes" id="UP000481861">
    <property type="component" value="Unassembled WGS sequence"/>
</dbReference>
<protein>
    <submittedName>
        <fullName evidence="1">Uncharacterized protein</fullName>
    </submittedName>
</protein>
<reference evidence="1 2" key="1">
    <citation type="submission" date="2020-01" db="EMBL/GenBank/DDBJ databases">
        <authorList>
            <consortium name="DOE Joint Genome Institute"/>
            <person name="Haridas S."/>
            <person name="Albert R."/>
            <person name="Binder M."/>
            <person name="Bloem J."/>
            <person name="Labutti K."/>
            <person name="Salamov A."/>
            <person name="Andreopoulos B."/>
            <person name="Baker S.E."/>
            <person name="Barry K."/>
            <person name="Bills G."/>
            <person name="Bluhm B.H."/>
            <person name="Cannon C."/>
            <person name="Castanera R."/>
            <person name="Culley D.E."/>
            <person name="Daum C."/>
            <person name="Ezra D."/>
            <person name="Gonzalez J.B."/>
            <person name="Henrissat B."/>
            <person name="Kuo A."/>
            <person name="Liang C."/>
            <person name="Lipzen A."/>
            <person name="Lutzoni F."/>
            <person name="Magnuson J."/>
            <person name="Mondo S."/>
            <person name="Nolan M."/>
            <person name="Ohm R."/>
            <person name="Pangilinan J."/>
            <person name="Park H.-J.H."/>
            <person name="Ramirez L."/>
            <person name="Alfaro M."/>
            <person name="Sun H."/>
            <person name="Tritt A."/>
            <person name="Yoshinaga Y."/>
            <person name="Zwiers L.-H.L."/>
            <person name="Turgeon B.G."/>
            <person name="Goodwin S.B."/>
            <person name="Spatafora J.W."/>
            <person name="Crous P.W."/>
            <person name="Grigoriev I.V."/>
        </authorList>
    </citation>
    <scope>NUCLEOTIDE SEQUENCE [LARGE SCALE GENOMIC DNA]</scope>
    <source>
        <strain evidence="1 2">CBS 611.86</strain>
    </source>
</reference>
<comment type="caution">
    <text evidence="1">The sequence shown here is derived from an EMBL/GenBank/DDBJ whole genome shotgun (WGS) entry which is preliminary data.</text>
</comment>
<sequence>MSLLHPFDYRTGTDFGLPRSRERVLKPGAVAEAFTSRAVSKRSLDTLEQYTELEERQERVLLQKATVAMFFATMEHCQNLSVSDRLAIFANICGLSFKLNTTILKDSTLSYSTCLLVLIKNNLIELDWSTLKDFIITQQTMDLTIAEVFKYLGTAVEFHHTYKGLYEEPIGDVQFPSAALVKCEQQNQSLCYMQRVTCSLSTTAISRLSVSVYKAH</sequence>
<dbReference type="AlphaFoldDB" id="A0A7C8I3V2"/>
<name>A0A7C8I3V2_9PLEO</name>